<proteinExistence type="predicted"/>
<evidence type="ECO:0000313" key="2">
    <source>
        <dbReference type="EMBL" id="KAK5175100.1"/>
    </source>
</evidence>
<gene>
    <name evidence="2" type="ORF">LTR77_000237</name>
</gene>
<dbReference type="InterPro" id="IPR007138">
    <property type="entry name" value="ABM_dom"/>
</dbReference>
<dbReference type="PANTHER" id="PTHR40624">
    <property type="entry name" value="BIOSYNTHESIS MONOOXYGENASE, PUTATIVE (AFU_ORTHOLOGUE AFUA_1G12025)-RELATED"/>
    <property type="match status" value="1"/>
</dbReference>
<dbReference type="InterPro" id="IPR011008">
    <property type="entry name" value="Dimeric_a/b-barrel"/>
</dbReference>
<dbReference type="EMBL" id="JAVRRT010000001">
    <property type="protein sequence ID" value="KAK5175100.1"/>
    <property type="molecule type" value="Genomic_DNA"/>
</dbReference>
<comment type="caution">
    <text evidence="2">The sequence shown here is derived from an EMBL/GenBank/DDBJ whole genome shotgun (WGS) entry which is preliminary data.</text>
</comment>
<reference evidence="2 3" key="1">
    <citation type="submission" date="2023-08" db="EMBL/GenBank/DDBJ databases">
        <title>Black Yeasts Isolated from many extreme environments.</title>
        <authorList>
            <person name="Coleine C."/>
            <person name="Stajich J.E."/>
            <person name="Selbmann L."/>
        </authorList>
    </citation>
    <scope>NUCLEOTIDE SEQUENCE [LARGE SCALE GENOMIC DNA]</scope>
    <source>
        <strain evidence="2 3">CCFEE 5935</strain>
    </source>
</reference>
<accession>A0AAV9PRY0</accession>
<evidence type="ECO:0000313" key="3">
    <source>
        <dbReference type="Proteomes" id="UP001337655"/>
    </source>
</evidence>
<dbReference type="Gene3D" id="3.30.70.100">
    <property type="match status" value="1"/>
</dbReference>
<dbReference type="GeneID" id="89921588"/>
<dbReference type="Pfam" id="PF03992">
    <property type="entry name" value="ABM"/>
    <property type="match status" value="2"/>
</dbReference>
<feature type="domain" description="ABM" evidence="1">
    <location>
        <begin position="119"/>
        <end position="208"/>
    </location>
</feature>
<dbReference type="PANTHER" id="PTHR40624:SF1">
    <property type="entry name" value="BIOSYNTHESIS MONOOXYGENASE, PUTATIVE (AFU_ORTHOLOGUE AFUA_1G12025)-RELATED"/>
    <property type="match status" value="1"/>
</dbReference>
<dbReference type="PROSITE" id="PS51725">
    <property type="entry name" value="ABM"/>
    <property type="match status" value="2"/>
</dbReference>
<name>A0AAV9PRY0_9PEZI</name>
<dbReference type="Proteomes" id="UP001337655">
    <property type="component" value="Unassembled WGS sequence"/>
</dbReference>
<evidence type="ECO:0000259" key="1">
    <source>
        <dbReference type="PROSITE" id="PS51725"/>
    </source>
</evidence>
<keyword evidence="3" id="KW-1185">Reference proteome</keyword>
<organism evidence="2 3">
    <name type="scientific">Saxophila tyrrhenica</name>
    <dbReference type="NCBI Taxonomy" id="1690608"/>
    <lineage>
        <taxon>Eukaryota</taxon>
        <taxon>Fungi</taxon>
        <taxon>Dikarya</taxon>
        <taxon>Ascomycota</taxon>
        <taxon>Pezizomycotina</taxon>
        <taxon>Dothideomycetes</taxon>
        <taxon>Dothideomycetidae</taxon>
        <taxon>Mycosphaerellales</taxon>
        <taxon>Extremaceae</taxon>
        <taxon>Saxophila</taxon>
    </lineage>
</organism>
<sequence>MSRIIVAAELPTASSEARDEVIEALTKVSVFSKQHEQGVLNYMICVPTDTSDTTTVWAIEVYADKAALDAHMASDATKELISFMSTKSVLSGAPTIRQLSFLNDLDFVKPSAADQKDPLIVFADIQFSSGERDGTLKYWKQNLESSKEESGCFVYGFAHDEAKPDTLYTLEVYVSEKYLWDVHIKAPAVQETIEKTKDLRTEMKLAKLQLKGGYVAKAA</sequence>
<dbReference type="AlphaFoldDB" id="A0AAV9PRY0"/>
<protein>
    <recommendedName>
        <fullName evidence="1">ABM domain-containing protein</fullName>
    </recommendedName>
</protein>
<dbReference type="SUPFAM" id="SSF54909">
    <property type="entry name" value="Dimeric alpha+beta barrel"/>
    <property type="match status" value="2"/>
</dbReference>
<dbReference type="RefSeq" id="XP_064663738.1">
    <property type="nucleotide sequence ID" value="XM_064797504.1"/>
</dbReference>
<feature type="domain" description="ABM" evidence="1">
    <location>
        <begin position="4"/>
        <end position="99"/>
    </location>
</feature>